<feature type="region of interest" description="Disordered" evidence="1">
    <location>
        <begin position="1"/>
        <end position="60"/>
    </location>
</feature>
<proteinExistence type="predicted"/>
<feature type="compositionally biased region" description="Basic and acidic residues" evidence="1">
    <location>
        <begin position="17"/>
        <end position="57"/>
    </location>
</feature>
<feature type="region of interest" description="Disordered" evidence="1">
    <location>
        <begin position="159"/>
        <end position="257"/>
    </location>
</feature>
<gene>
    <name evidence="2" type="ORF">B0H15DRAFT_929660</name>
</gene>
<dbReference type="EMBL" id="JARJCN010000017">
    <property type="protein sequence ID" value="KAJ7092788.1"/>
    <property type="molecule type" value="Genomic_DNA"/>
</dbReference>
<comment type="caution">
    <text evidence="2">The sequence shown here is derived from an EMBL/GenBank/DDBJ whole genome shotgun (WGS) entry which is preliminary data.</text>
</comment>
<dbReference type="Proteomes" id="UP001222325">
    <property type="component" value="Unassembled WGS sequence"/>
</dbReference>
<evidence type="ECO:0000313" key="3">
    <source>
        <dbReference type="Proteomes" id="UP001222325"/>
    </source>
</evidence>
<name>A0AAD6XP46_9AGAR</name>
<protein>
    <submittedName>
        <fullName evidence="2">Uncharacterized protein</fullName>
    </submittedName>
</protein>
<keyword evidence="3" id="KW-1185">Reference proteome</keyword>
<sequence>MEVSGYTGRGRHTNSPDARDDEGLGSKDGEAEGDRLPGRVDTAESGGRPEEVREDPQRVAPLVSGAKYYGGDSRTHTACRAHAAGASAAPAPHATLPVAGHTLTAAPARARATHHCPTRVRAASSRRYPPRGEQAPLFVWQADPLAPTPTPPDAAVVHARSAAEGAHPGPARAPSDSASRREPRVSPTARQAFRRLRVARGPPRADTDTDLTQPTSAHVPGVTPGGASGGASSATSSSARRGPMDSTEGPDHGDLRVERCEQRGRRLENAVAVMIRKKWDRFSVRTRSDAFKRALLPLER</sequence>
<feature type="compositionally biased region" description="Low complexity" evidence="1">
    <location>
        <begin position="230"/>
        <end position="241"/>
    </location>
</feature>
<evidence type="ECO:0000256" key="1">
    <source>
        <dbReference type="SAM" id="MobiDB-lite"/>
    </source>
</evidence>
<evidence type="ECO:0000313" key="2">
    <source>
        <dbReference type="EMBL" id="KAJ7092788.1"/>
    </source>
</evidence>
<dbReference type="AlphaFoldDB" id="A0AAD6XP46"/>
<accession>A0AAD6XP46</accession>
<reference evidence="2" key="1">
    <citation type="submission" date="2023-03" db="EMBL/GenBank/DDBJ databases">
        <title>Massive genome expansion in bonnet fungi (Mycena s.s.) driven by repeated elements and novel gene families across ecological guilds.</title>
        <authorList>
            <consortium name="Lawrence Berkeley National Laboratory"/>
            <person name="Harder C.B."/>
            <person name="Miyauchi S."/>
            <person name="Viragh M."/>
            <person name="Kuo A."/>
            <person name="Thoen E."/>
            <person name="Andreopoulos B."/>
            <person name="Lu D."/>
            <person name="Skrede I."/>
            <person name="Drula E."/>
            <person name="Henrissat B."/>
            <person name="Morin E."/>
            <person name="Kohler A."/>
            <person name="Barry K."/>
            <person name="LaButti K."/>
            <person name="Morin E."/>
            <person name="Salamov A."/>
            <person name="Lipzen A."/>
            <person name="Mereny Z."/>
            <person name="Hegedus B."/>
            <person name="Baldrian P."/>
            <person name="Stursova M."/>
            <person name="Weitz H."/>
            <person name="Taylor A."/>
            <person name="Grigoriev I.V."/>
            <person name="Nagy L.G."/>
            <person name="Martin F."/>
            <person name="Kauserud H."/>
        </authorList>
    </citation>
    <scope>NUCLEOTIDE SEQUENCE</scope>
    <source>
        <strain evidence="2">CBHHK173m</strain>
    </source>
</reference>
<organism evidence="2 3">
    <name type="scientific">Mycena belliarum</name>
    <dbReference type="NCBI Taxonomy" id="1033014"/>
    <lineage>
        <taxon>Eukaryota</taxon>
        <taxon>Fungi</taxon>
        <taxon>Dikarya</taxon>
        <taxon>Basidiomycota</taxon>
        <taxon>Agaricomycotina</taxon>
        <taxon>Agaricomycetes</taxon>
        <taxon>Agaricomycetidae</taxon>
        <taxon>Agaricales</taxon>
        <taxon>Marasmiineae</taxon>
        <taxon>Mycenaceae</taxon>
        <taxon>Mycena</taxon>
    </lineage>
</organism>